<evidence type="ECO:0000313" key="7">
    <source>
        <dbReference type="Proteomes" id="UP000245207"/>
    </source>
</evidence>
<dbReference type="OrthoDB" id="1936865at2759"/>
<dbReference type="InterPro" id="IPR034741">
    <property type="entry name" value="Terpene_cyclase-like_1_C"/>
</dbReference>
<feature type="domain" description="Terpene synthase metal-binding" evidence="5">
    <location>
        <begin position="295"/>
        <end position="532"/>
    </location>
</feature>
<dbReference type="EMBL" id="PKPP01002362">
    <property type="protein sequence ID" value="PWA75732.1"/>
    <property type="molecule type" value="Genomic_DNA"/>
</dbReference>
<reference evidence="6 7" key="1">
    <citation type="journal article" date="2018" name="Mol. Plant">
        <title>The genome of Artemisia annua provides insight into the evolution of Asteraceae family and artemisinin biosynthesis.</title>
        <authorList>
            <person name="Shen Q."/>
            <person name="Zhang L."/>
            <person name="Liao Z."/>
            <person name="Wang S."/>
            <person name="Yan T."/>
            <person name="Shi P."/>
            <person name="Liu M."/>
            <person name="Fu X."/>
            <person name="Pan Q."/>
            <person name="Wang Y."/>
            <person name="Lv Z."/>
            <person name="Lu X."/>
            <person name="Zhang F."/>
            <person name="Jiang W."/>
            <person name="Ma Y."/>
            <person name="Chen M."/>
            <person name="Hao X."/>
            <person name="Li L."/>
            <person name="Tang Y."/>
            <person name="Lv G."/>
            <person name="Zhou Y."/>
            <person name="Sun X."/>
            <person name="Brodelius P.E."/>
            <person name="Rose J.K.C."/>
            <person name="Tang K."/>
        </authorList>
    </citation>
    <scope>NUCLEOTIDE SEQUENCE [LARGE SCALE GENOMIC DNA]</scope>
    <source>
        <strain evidence="7">cv. Huhao1</strain>
        <tissue evidence="6">Leaf</tissue>
    </source>
</reference>
<organism evidence="6 7">
    <name type="scientific">Artemisia annua</name>
    <name type="common">Sweet wormwood</name>
    <dbReference type="NCBI Taxonomy" id="35608"/>
    <lineage>
        <taxon>Eukaryota</taxon>
        <taxon>Viridiplantae</taxon>
        <taxon>Streptophyta</taxon>
        <taxon>Embryophyta</taxon>
        <taxon>Tracheophyta</taxon>
        <taxon>Spermatophyta</taxon>
        <taxon>Magnoliopsida</taxon>
        <taxon>eudicotyledons</taxon>
        <taxon>Gunneridae</taxon>
        <taxon>Pentapetalae</taxon>
        <taxon>asterids</taxon>
        <taxon>campanulids</taxon>
        <taxon>Asterales</taxon>
        <taxon>Asteraceae</taxon>
        <taxon>Asteroideae</taxon>
        <taxon>Anthemideae</taxon>
        <taxon>Artemisiinae</taxon>
        <taxon>Artemisia</taxon>
    </lineage>
</organism>
<sequence length="593" mass="68788">MASMYFISCSIPHYKQFVARSRRLDICKPICLSESTSMALATVEPLIRRSANYEPSLWSFHHVQSLSSKYTGGDYVARVDTLKLEVKTMIMKSTMAQHPLSSLELVDNLQRLGIAYHFEDEIRDVLDMIYNNYYKTHDKWNSMDLNLKALSFRILRQHGYQLSQEAFFNFKDKIRRMNPCLYKDMVGVLNLYEATYHSFEDESILDEARDFTAKYLKENQEKIDGRLSALVGHALELPLHWRVPRVEAKWFIGVYEETSGFNPTIVELAKLDFNMVQAVHLEDLKHVSWWWNRINWDKKLRFARDRLVENFLWTVGVNYLPQFSLGRRTLAKVNSMVTTIDDIYDVFGTLNELDQFTNVISRWDINAAMDELPDYMKICFLGFYNTVNEITYNTLTNTGFLILPYLKKAWADLCKSYLLEAQWYHAGHTPTLEEYLENACVSISIPVILTHVKFLTSVSLTEEILQYKERADNIVRYSSLIFRLADDLGTSSDEMARGDIPKSIQCYMHESGASEDDARMYIKTLIHDTWKKLNKERAGGGADSKFAREFNECATNLARMAQFMYSEGDGHGRPHVTKSHVLSLLVNPIQMVK</sequence>
<dbReference type="GO" id="GO:0000287">
    <property type="term" value="F:magnesium ion binding"/>
    <property type="evidence" value="ECO:0007669"/>
    <property type="project" value="InterPro"/>
</dbReference>
<dbReference type="SFLD" id="SFLDS00005">
    <property type="entry name" value="Isoprenoid_Synthase_Type_I"/>
    <property type="match status" value="1"/>
</dbReference>
<dbReference type="Proteomes" id="UP000245207">
    <property type="component" value="Unassembled WGS sequence"/>
</dbReference>
<dbReference type="STRING" id="35608.A0A2U1NQF3"/>
<dbReference type="Gene3D" id="1.50.10.130">
    <property type="entry name" value="Terpene synthase, N-terminal domain"/>
    <property type="match status" value="1"/>
</dbReference>
<dbReference type="Pfam" id="PF01397">
    <property type="entry name" value="Terpene_synth"/>
    <property type="match status" value="1"/>
</dbReference>
<dbReference type="FunFam" id="1.10.600.10:FF:000007">
    <property type="entry name" value="Isoprene synthase, chloroplastic"/>
    <property type="match status" value="1"/>
</dbReference>
<evidence type="ECO:0000256" key="3">
    <source>
        <dbReference type="ARBA" id="ARBA00022842"/>
    </source>
</evidence>
<dbReference type="PANTHER" id="PTHR31225:SF9">
    <property type="entry name" value="TERPENE SYNTHASE 10"/>
    <property type="match status" value="1"/>
</dbReference>
<dbReference type="Pfam" id="PF03936">
    <property type="entry name" value="Terpene_synth_C"/>
    <property type="match status" value="1"/>
</dbReference>
<dbReference type="InterPro" id="IPR008930">
    <property type="entry name" value="Terpenoid_cyclase/PrenylTrfase"/>
</dbReference>
<dbReference type="AlphaFoldDB" id="A0A2U1NQF3"/>
<evidence type="ECO:0000259" key="5">
    <source>
        <dbReference type="Pfam" id="PF03936"/>
    </source>
</evidence>
<evidence type="ECO:0000259" key="4">
    <source>
        <dbReference type="Pfam" id="PF01397"/>
    </source>
</evidence>
<proteinExistence type="predicted"/>
<keyword evidence="3" id="KW-0460">Magnesium</keyword>
<name>A0A2U1NQF3_ARTAN</name>
<dbReference type="InterPro" id="IPR050148">
    <property type="entry name" value="Terpene_synthase-like"/>
</dbReference>
<dbReference type="InterPro" id="IPR044814">
    <property type="entry name" value="Terpene_cyclase_plant_C1"/>
</dbReference>
<dbReference type="PANTHER" id="PTHR31225">
    <property type="entry name" value="OS04G0344100 PROTEIN-RELATED"/>
    <property type="match status" value="1"/>
</dbReference>
<dbReference type="SUPFAM" id="SSF48576">
    <property type="entry name" value="Terpenoid synthases"/>
    <property type="match status" value="1"/>
</dbReference>
<keyword evidence="2" id="KW-0479">Metal-binding</keyword>
<dbReference type="GO" id="GO:0010333">
    <property type="term" value="F:terpene synthase activity"/>
    <property type="evidence" value="ECO:0007669"/>
    <property type="project" value="InterPro"/>
</dbReference>
<dbReference type="InterPro" id="IPR036965">
    <property type="entry name" value="Terpene_synth_N_sf"/>
</dbReference>
<accession>A0A2U1NQF3</accession>
<dbReference type="SFLD" id="SFLDG01019">
    <property type="entry name" value="Terpene_Cyclase_Like_1_C_Termi"/>
    <property type="match status" value="1"/>
</dbReference>
<gene>
    <name evidence="6" type="ORF">CTI12_AA240420</name>
</gene>
<dbReference type="InterPro" id="IPR008949">
    <property type="entry name" value="Isoprenoid_synthase_dom_sf"/>
</dbReference>
<dbReference type="Gene3D" id="1.10.600.10">
    <property type="entry name" value="Farnesyl Diphosphate Synthase"/>
    <property type="match status" value="1"/>
</dbReference>
<evidence type="ECO:0000256" key="1">
    <source>
        <dbReference type="ARBA" id="ARBA00001946"/>
    </source>
</evidence>
<keyword evidence="7" id="KW-1185">Reference proteome</keyword>
<dbReference type="InterPro" id="IPR001906">
    <property type="entry name" value="Terpene_synth_N"/>
</dbReference>
<comment type="cofactor">
    <cofactor evidence="1">
        <name>Mg(2+)</name>
        <dbReference type="ChEBI" id="CHEBI:18420"/>
    </cofactor>
</comment>
<dbReference type="InterPro" id="IPR005630">
    <property type="entry name" value="Terpene_synthase_metal-bd"/>
</dbReference>
<dbReference type="FunFam" id="1.50.10.130:FF:000001">
    <property type="entry name" value="Isoprene synthase, chloroplastic"/>
    <property type="match status" value="1"/>
</dbReference>
<protein>
    <submittedName>
        <fullName evidence="6">R-linalool synthase QH5 protein</fullName>
    </submittedName>
</protein>
<feature type="domain" description="Terpene synthase N-terminal" evidence="4">
    <location>
        <begin position="58"/>
        <end position="235"/>
    </location>
</feature>
<evidence type="ECO:0000256" key="2">
    <source>
        <dbReference type="ARBA" id="ARBA00022723"/>
    </source>
</evidence>
<dbReference type="SUPFAM" id="SSF48239">
    <property type="entry name" value="Terpenoid cyclases/Protein prenyltransferases"/>
    <property type="match status" value="1"/>
</dbReference>
<dbReference type="CDD" id="cd00684">
    <property type="entry name" value="Terpene_cyclase_plant_C1"/>
    <property type="match status" value="1"/>
</dbReference>
<evidence type="ECO:0000313" key="6">
    <source>
        <dbReference type="EMBL" id="PWA75732.1"/>
    </source>
</evidence>
<comment type="caution">
    <text evidence="6">The sequence shown here is derived from an EMBL/GenBank/DDBJ whole genome shotgun (WGS) entry which is preliminary data.</text>
</comment>
<dbReference type="GO" id="GO:0016102">
    <property type="term" value="P:diterpenoid biosynthetic process"/>
    <property type="evidence" value="ECO:0007669"/>
    <property type="project" value="InterPro"/>
</dbReference>